<dbReference type="GO" id="GO:0047974">
    <property type="term" value="F:guanosine deaminase activity"/>
    <property type="evidence" value="ECO:0007669"/>
    <property type="project" value="TreeGrafter"/>
</dbReference>
<evidence type="ECO:0000313" key="2">
    <source>
        <dbReference type="EMBL" id="SSA46479.1"/>
    </source>
</evidence>
<dbReference type="CDD" id="cd01285">
    <property type="entry name" value="nucleoside_deaminase"/>
    <property type="match status" value="1"/>
</dbReference>
<dbReference type="Gene3D" id="3.40.140.10">
    <property type="entry name" value="Cytidine Deaminase, domain 2"/>
    <property type="match status" value="1"/>
</dbReference>
<protein>
    <submittedName>
        <fullName evidence="2">Guanine deaminase</fullName>
    </submittedName>
</protein>
<organism evidence="2 3">
    <name type="scientific">Georgenia satyanarayanai</name>
    <dbReference type="NCBI Taxonomy" id="860221"/>
    <lineage>
        <taxon>Bacteria</taxon>
        <taxon>Bacillati</taxon>
        <taxon>Actinomycetota</taxon>
        <taxon>Actinomycetes</taxon>
        <taxon>Micrococcales</taxon>
        <taxon>Bogoriellaceae</taxon>
        <taxon>Georgenia</taxon>
    </lineage>
</organism>
<accession>A0A2Y9AWM0</accession>
<dbReference type="PANTHER" id="PTHR11079">
    <property type="entry name" value="CYTOSINE DEAMINASE FAMILY MEMBER"/>
    <property type="match status" value="1"/>
</dbReference>
<dbReference type="Pfam" id="PF00383">
    <property type="entry name" value="dCMP_cyt_deam_1"/>
    <property type="match status" value="1"/>
</dbReference>
<evidence type="ECO:0000259" key="1">
    <source>
        <dbReference type="PROSITE" id="PS51747"/>
    </source>
</evidence>
<dbReference type="GO" id="GO:0006152">
    <property type="term" value="P:purine nucleoside catabolic process"/>
    <property type="evidence" value="ECO:0007669"/>
    <property type="project" value="TreeGrafter"/>
</dbReference>
<sequence length="168" mass="17827">MGAGSINAMRPDEETVTAELTDVVRRAETNVARDGGPFAAVIVLPDGRRFVGTNRVVATVDPTAHAEVVAIRHACAATGSVALDGAVLYASCEPCPLCVAAALWARVDTVHYAADRHDAARAGFDDAAFHDYFTDPARRGLLPVVGQRVPTATRPFLAWEGKGDRVPY</sequence>
<dbReference type="PROSITE" id="PS51747">
    <property type="entry name" value="CYT_DCMP_DEAMINASES_2"/>
    <property type="match status" value="1"/>
</dbReference>
<dbReference type="InterPro" id="IPR016193">
    <property type="entry name" value="Cytidine_deaminase-like"/>
</dbReference>
<dbReference type="PANTHER" id="PTHR11079:SF161">
    <property type="entry name" value="CMP_DCMP-TYPE DEAMINASE DOMAIN-CONTAINING PROTEIN"/>
    <property type="match status" value="1"/>
</dbReference>
<name>A0A2Y9AWM0_9MICO</name>
<gene>
    <name evidence="2" type="ORF">SAMN05216184_11828</name>
</gene>
<dbReference type="AlphaFoldDB" id="A0A2Y9AWM0"/>
<proteinExistence type="predicted"/>
<reference evidence="2 3" key="1">
    <citation type="submission" date="2016-10" db="EMBL/GenBank/DDBJ databases">
        <authorList>
            <person name="Cai Z."/>
        </authorList>
    </citation>
    <scope>NUCLEOTIDE SEQUENCE [LARGE SCALE GENOMIC DNA]</scope>
    <source>
        <strain evidence="2 3">CGMCC 1.10826</strain>
    </source>
</reference>
<feature type="domain" description="CMP/dCMP-type deaminase" evidence="1">
    <location>
        <begin position="11"/>
        <end position="127"/>
    </location>
</feature>
<evidence type="ECO:0000313" key="3">
    <source>
        <dbReference type="Proteomes" id="UP000250222"/>
    </source>
</evidence>
<dbReference type="InterPro" id="IPR002125">
    <property type="entry name" value="CMP_dCMP_dom"/>
</dbReference>
<dbReference type="EMBL" id="UETB01000018">
    <property type="protein sequence ID" value="SSA46479.1"/>
    <property type="molecule type" value="Genomic_DNA"/>
</dbReference>
<dbReference type="Proteomes" id="UP000250222">
    <property type="component" value="Unassembled WGS sequence"/>
</dbReference>
<dbReference type="SUPFAM" id="SSF53927">
    <property type="entry name" value="Cytidine deaminase-like"/>
    <property type="match status" value="1"/>
</dbReference>
<keyword evidence="3" id="KW-1185">Reference proteome</keyword>